<proteinExistence type="predicted"/>
<evidence type="ECO:0000256" key="1">
    <source>
        <dbReference type="ARBA" id="ARBA00022491"/>
    </source>
</evidence>
<dbReference type="PANTHER" id="PTHR30055:SF175">
    <property type="entry name" value="HTH-TYPE TRANSCRIPTIONAL REPRESSOR KSTR2"/>
    <property type="match status" value="1"/>
</dbReference>
<keyword evidence="8" id="KW-1185">Reference proteome</keyword>
<keyword evidence="4" id="KW-0804">Transcription</keyword>
<evidence type="ECO:0000256" key="2">
    <source>
        <dbReference type="ARBA" id="ARBA00023015"/>
    </source>
</evidence>
<evidence type="ECO:0000313" key="7">
    <source>
        <dbReference type="EMBL" id="SFO51721.1"/>
    </source>
</evidence>
<organism evidence="7 8">
    <name type="scientific">Pseudonocardia ammonioxydans</name>
    <dbReference type="NCBI Taxonomy" id="260086"/>
    <lineage>
        <taxon>Bacteria</taxon>
        <taxon>Bacillati</taxon>
        <taxon>Actinomycetota</taxon>
        <taxon>Actinomycetes</taxon>
        <taxon>Pseudonocardiales</taxon>
        <taxon>Pseudonocardiaceae</taxon>
        <taxon>Pseudonocardia</taxon>
    </lineage>
</organism>
<dbReference type="InterPro" id="IPR041490">
    <property type="entry name" value="KstR2_TetR_C"/>
</dbReference>
<dbReference type="PRINTS" id="PR00455">
    <property type="entry name" value="HTHTETR"/>
</dbReference>
<dbReference type="EMBL" id="FOUY01000075">
    <property type="protein sequence ID" value="SFO51721.1"/>
    <property type="molecule type" value="Genomic_DNA"/>
</dbReference>
<accession>A0A1I5HV94</accession>
<keyword evidence="2" id="KW-0805">Transcription regulation</keyword>
<dbReference type="PROSITE" id="PS01081">
    <property type="entry name" value="HTH_TETR_1"/>
    <property type="match status" value="1"/>
</dbReference>
<evidence type="ECO:0000256" key="4">
    <source>
        <dbReference type="ARBA" id="ARBA00023163"/>
    </source>
</evidence>
<dbReference type="STRING" id="260086.SAMN05216207_107513"/>
<keyword evidence="1" id="KW-0678">Repressor</keyword>
<dbReference type="Gene3D" id="1.10.357.10">
    <property type="entry name" value="Tetracycline Repressor, domain 2"/>
    <property type="match status" value="1"/>
</dbReference>
<reference evidence="7 8" key="1">
    <citation type="submission" date="2016-10" db="EMBL/GenBank/DDBJ databases">
        <authorList>
            <person name="de Groot N.N."/>
        </authorList>
    </citation>
    <scope>NUCLEOTIDE SEQUENCE [LARGE SCALE GENOMIC DNA]</scope>
    <source>
        <strain evidence="7 8">CGMCC 4.1877</strain>
    </source>
</reference>
<dbReference type="GO" id="GO:0000976">
    <property type="term" value="F:transcription cis-regulatory region binding"/>
    <property type="evidence" value="ECO:0007669"/>
    <property type="project" value="TreeGrafter"/>
</dbReference>
<dbReference type="InterPro" id="IPR023772">
    <property type="entry name" value="DNA-bd_HTH_TetR-type_CS"/>
</dbReference>
<gene>
    <name evidence="7" type="ORF">SAMN05216207_107513</name>
</gene>
<dbReference type="Proteomes" id="UP000199614">
    <property type="component" value="Unassembled WGS sequence"/>
</dbReference>
<dbReference type="InterPro" id="IPR009057">
    <property type="entry name" value="Homeodomain-like_sf"/>
</dbReference>
<dbReference type="GO" id="GO:0003700">
    <property type="term" value="F:DNA-binding transcription factor activity"/>
    <property type="evidence" value="ECO:0007669"/>
    <property type="project" value="TreeGrafter"/>
</dbReference>
<dbReference type="InterPro" id="IPR036271">
    <property type="entry name" value="Tet_transcr_reg_TetR-rel_C_sf"/>
</dbReference>
<evidence type="ECO:0000256" key="5">
    <source>
        <dbReference type="PROSITE-ProRule" id="PRU00335"/>
    </source>
</evidence>
<dbReference type="AlphaFoldDB" id="A0A1I5HV94"/>
<dbReference type="Pfam" id="PF17932">
    <property type="entry name" value="TetR_C_24"/>
    <property type="match status" value="1"/>
</dbReference>
<feature type="domain" description="HTH tetR-type" evidence="6">
    <location>
        <begin position="19"/>
        <end position="79"/>
    </location>
</feature>
<dbReference type="PROSITE" id="PS50977">
    <property type="entry name" value="HTH_TETR_2"/>
    <property type="match status" value="1"/>
</dbReference>
<evidence type="ECO:0000256" key="3">
    <source>
        <dbReference type="ARBA" id="ARBA00023125"/>
    </source>
</evidence>
<keyword evidence="3 5" id="KW-0238">DNA-binding</keyword>
<feature type="DNA-binding region" description="H-T-H motif" evidence="5">
    <location>
        <begin position="42"/>
        <end position="61"/>
    </location>
</feature>
<name>A0A1I5HV94_PSUAM</name>
<protein>
    <submittedName>
        <fullName evidence="7">Transcriptional regulator, TetR family</fullName>
    </submittedName>
</protein>
<dbReference type="InterPro" id="IPR001647">
    <property type="entry name" value="HTH_TetR"/>
</dbReference>
<evidence type="ECO:0000259" key="6">
    <source>
        <dbReference type="PROSITE" id="PS50977"/>
    </source>
</evidence>
<dbReference type="Gene3D" id="1.10.10.60">
    <property type="entry name" value="Homeodomain-like"/>
    <property type="match status" value="1"/>
</dbReference>
<sequence length="209" mass="23712">MTAEARSEPAPSRVARRRDRKVADILAAAADVLSERGFHGMSLDEIADRLDLTKASLYHYFPSKEELVSACLEALATTANERLRETSGAVSGTAAERLGMLIRAQLDIIVREYPQMARLFLQPLDWPELYRQRSRALRVEHDEIFRSVVREGIRTGEFEVDEDVAMHNLYGAMNNVPVWFRGRRRRDIDEMGAKVADNLLRLFLPPSAS</sequence>
<evidence type="ECO:0000313" key="8">
    <source>
        <dbReference type="Proteomes" id="UP000199614"/>
    </source>
</evidence>
<dbReference type="PANTHER" id="PTHR30055">
    <property type="entry name" value="HTH-TYPE TRANSCRIPTIONAL REGULATOR RUTR"/>
    <property type="match status" value="1"/>
</dbReference>
<dbReference type="SUPFAM" id="SSF46689">
    <property type="entry name" value="Homeodomain-like"/>
    <property type="match status" value="1"/>
</dbReference>
<dbReference type="Pfam" id="PF00440">
    <property type="entry name" value="TetR_N"/>
    <property type="match status" value="1"/>
</dbReference>
<dbReference type="SUPFAM" id="SSF48498">
    <property type="entry name" value="Tetracyclin repressor-like, C-terminal domain"/>
    <property type="match status" value="1"/>
</dbReference>
<dbReference type="InterPro" id="IPR050109">
    <property type="entry name" value="HTH-type_TetR-like_transc_reg"/>
</dbReference>